<organism evidence="5 6">
    <name type="scientific">Aliikangiella coralliicola</name>
    <dbReference type="NCBI Taxonomy" id="2592383"/>
    <lineage>
        <taxon>Bacteria</taxon>
        <taxon>Pseudomonadati</taxon>
        <taxon>Pseudomonadota</taxon>
        <taxon>Gammaproteobacteria</taxon>
        <taxon>Oceanospirillales</taxon>
        <taxon>Pleioneaceae</taxon>
        <taxon>Aliikangiella</taxon>
    </lineage>
</organism>
<keyword evidence="6" id="KW-1185">Reference proteome</keyword>
<keyword evidence="3" id="KW-0175">Coiled coil</keyword>
<dbReference type="GO" id="GO:0052621">
    <property type="term" value="F:diguanylate cyclase activity"/>
    <property type="evidence" value="ECO:0007669"/>
    <property type="project" value="UniProtKB-EC"/>
</dbReference>
<evidence type="ECO:0000313" key="6">
    <source>
        <dbReference type="Proteomes" id="UP000315439"/>
    </source>
</evidence>
<feature type="coiled-coil region" evidence="3">
    <location>
        <begin position="325"/>
        <end position="352"/>
    </location>
</feature>
<dbReference type="PANTHER" id="PTHR45138">
    <property type="entry name" value="REGULATORY COMPONENTS OF SENSORY TRANSDUCTION SYSTEM"/>
    <property type="match status" value="1"/>
</dbReference>
<evidence type="ECO:0000256" key="2">
    <source>
        <dbReference type="ARBA" id="ARBA00034247"/>
    </source>
</evidence>
<evidence type="ECO:0000256" key="1">
    <source>
        <dbReference type="ARBA" id="ARBA00012528"/>
    </source>
</evidence>
<dbReference type="InterPro" id="IPR029016">
    <property type="entry name" value="GAF-like_dom_sf"/>
</dbReference>
<dbReference type="Proteomes" id="UP000315439">
    <property type="component" value="Unassembled WGS sequence"/>
</dbReference>
<protein>
    <recommendedName>
        <fullName evidence="1">diguanylate cyclase</fullName>
        <ecNumber evidence="1">2.7.7.65</ecNumber>
    </recommendedName>
</protein>
<evidence type="ECO:0000259" key="4">
    <source>
        <dbReference type="PROSITE" id="PS50887"/>
    </source>
</evidence>
<dbReference type="GO" id="GO:0043709">
    <property type="term" value="P:cell adhesion involved in single-species biofilm formation"/>
    <property type="evidence" value="ECO:0007669"/>
    <property type="project" value="TreeGrafter"/>
</dbReference>
<dbReference type="InterPro" id="IPR003018">
    <property type="entry name" value="GAF"/>
</dbReference>
<dbReference type="OrthoDB" id="9812358at2"/>
<evidence type="ECO:0000256" key="3">
    <source>
        <dbReference type="SAM" id="Coils"/>
    </source>
</evidence>
<dbReference type="Pfam" id="PF00990">
    <property type="entry name" value="GGDEF"/>
    <property type="match status" value="1"/>
</dbReference>
<dbReference type="SUPFAM" id="SSF55073">
    <property type="entry name" value="Nucleotide cyclase"/>
    <property type="match status" value="1"/>
</dbReference>
<dbReference type="GO" id="GO:1902201">
    <property type="term" value="P:negative regulation of bacterial-type flagellum-dependent cell motility"/>
    <property type="evidence" value="ECO:0007669"/>
    <property type="project" value="TreeGrafter"/>
</dbReference>
<feature type="domain" description="GGDEF" evidence="4">
    <location>
        <begin position="219"/>
        <end position="353"/>
    </location>
</feature>
<dbReference type="EC" id="2.7.7.65" evidence="1"/>
<dbReference type="SMART" id="SM00065">
    <property type="entry name" value="GAF"/>
    <property type="match status" value="1"/>
</dbReference>
<dbReference type="PROSITE" id="PS50887">
    <property type="entry name" value="GGDEF"/>
    <property type="match status" value="1"/>
</dbReference>
<dbReference type="SUPFAM" id="SSF55781">
    <property type="entry name" value="GAF domain-like"/>
    <property type="match status" value="1"/>
</dbReference>
<dbReference type="InterPro" id="IPR050469">
    <property type="entry name" value="Diguanylate_Cyclase"/>
</dbReference>
<dbReference type="InterPro" id="IPR043128">
    <property type="entry name" value="Rev_trsase/Diguanyl_cyclase"/>
</dbReference>
<accession>A0A545UG69</accession>
<comment type="catalytic activity">
    <reaction evidence="2">
        <text>2 GTP = 3',3'-c-di-GMP + 2 diphosphate</text>
        <dbReference type="Rhea" id="RHEA:24898"/>
        <dbReference type="ChEBI" id="CHEBI:33019"/>
        <dbReference type="ChEBI" id="CHEBI:37565"/>
        <dbReference type="ChEBI" id="CHEBI:58805"/>
        <dbReference type="EC" id="2.7.7.65"/>
    </reaction>
</comment>
<dbReference type="EMBL" id="VIKS01000004">
    <property type="protein sequence ID" value="TQV88435.1"/>
    <property type="molecule type" value="Genomic_DNA"/>
</dbReference>
<dbReference type="InterPro" id="IPR029787">
    <property type="entry name" value="Nucleotide_cyclase"/>
</dbReference>
<dbReference type="NCBIfam" id="TIGR00254">
    <property type="entry name" value="GGDEF"/>
    <property type="match status" value="1"/>
</dbReference>
<name>A0A545UG69_9GAMM</name>
<proteinExistence type="predicted"/>
<dbReference type="InterPro" id="IPR000160">
    <property type="entry name" value="GGDEF_dom"/>
</dbReference>
<reference evidence="5 6" key="1">
    <citation type="submission" date="2019-07" db="EMBL/GenBank/DDBJ databases">
        <title>Draft genome for Aliikangiella sp. M105.</title>
        <authorList>
            <person name="Wang G."/>
        </authorList>
    </citation>
    <scope>NUCLEOTIDE SEQUENCE [LARGE SCALE GENOMIC DNA]</scope>
    <source>
        <strain evidence="5 6">M105</strain>
    </source>
</reference>
<dbReference type="CDD" id="cd01949">
    <property type="entry name" value="GGDEF"/>
    <property type="match status" value="1"/>
</dbReference>
<dbReference type="Pfam" id="PF01590">
    <property type="entry name" value="GAF"/>
    <property type="match status" value="1"/>
</dbReference>
<dbReference type="SMART" id="SM00267">
    <property type="entry name" value="GGDEF"/>
    <property type="match status" value="1"/>
</dbReference>
<evidence type="ECO:0000313" key="5">
    <source>
        <dbReference type="EMBL" id="TQV88435.1"/>
    </source>
</evidence>
<dbReference type="Gene3D" id="3.30.450.40">
    <property type="match status" value="1"/>
</dbReference>
<gene>
    <name evidence="5" type="ORF">FLL46_07890</name>
</gene>
<dbReference type="PANTHER" id="PTHR45138:SF9">
    <property type="entry name" value="DIGUANYLATE CYCLASE DGCM-RELATED"/>
    <property type="match status" value="1"/>
</dbReference>
<dbReference type="AlphaFoldDB" id="A0A545UG69"/>
<dbReference type="GO" id="GO:0005886">
    <property type="term" value="C:plasma membrane"/>
    <property type="evidence" value="ECO:0007669"/>
    <property type="project" value="TreeGrafter"/>
</dbReference>
<sequence>MINSSLVIEVIYMDESPQTRNFLPYNHLPFNELTLEDLKLTRWQKLIDTIARLFSAPSVMLTHANEKGLEVLASSSNQENPYSYGDSVPLDCNVYCHHVVQKNKSLYVKDAEQDGRWEDNPEWTKEGFRSYLGVPLNWPDGRVFGTLCVLERVTTDYSDEYYTLLENFKEIIEFELKLIDTTQKLKSLSVLDDLTGLYNRRGLLEASKHIISIANRNQLDIAVLYVDLDNLKSVNDNFGHDIGDKMIKASATTISVVLRSHDIAARVGGDEFVVVAAIERRQDMEKLIQRLNQATKDTIVSLVSKDKSIPLSISLGGKAAKIKTIRELKKLIEQADSIMMKLKKEKKIHNNRS</sequence>
<dbReference type="Gene3D" id="3.30.70.270">
    <property type="match status" value="1"/>
</dbReference>
<comment type="caution">
    <text evidence="5">The sequence shown here is derived from an EMBL/GenBank/DDBJ whole genome shotgun (WGS) entry which is preliminary data.</text>
</comment>